<dbReference type="Proteomes" id="UP000434044">
    <property type="component" value="Unassembled WGS sequence"/>
</dbReference>
<dbReference type="Pfam" id="PF11604">
    <property type="entry name" value="CusF_Ec"/>
    <property type="match status" value="1"/>
</dbReference>
<protein>
    <submittedName>
        <fullName evidence="2">Cation transporter</fullName>
    </submittedName>
</protein>
<evidence type="ECO:0000313" key="2">
    <source>
        <dbReference type="EMBL" id="MTW21162.1"/>
    </source>
</evidence>
<evidence type="ECO:0000313" key="3">
    <source>
        <dbReference type="Proteomes" id="UP000434044"/>
    </source>
</evidence>
<dbReference type="AlphaFoldDB" id="A0A6N8EA65"/>
<dbReference type="InterPro" id="IPR021647">
    <property type="entry name" value="CusF_Ec"/>
</dbReference>
<organism evidence="2 3">
    <name type="scientific">Allochromatium palmeri</name>
    <dbReference type="NCBI Taxonomy" id="231048"/>
    <lineage>
        <taxon>Bacteria</taxon>
        <taxon>Pseudomonadati</taxon>
        <taxon>Pseudomonadota</taxon>
        <taxon>Gammaproteobacteria</taxon>
        <taxon>Chromatiales</taxon>
        <taxon>Chromatiaceae</taxon>
        <taxon>Allochromatium</taxon>
    </lineage>
</organism>
<name>A0A6N8EA65_9GAMM</name>
<comment type="caution">
    <text evidence="2">The sequence shown here is derived from an EMBL/GenBank/DDBJ whole genome shotgun (WGS) entry which is preliminary data.</text>
</comment>
<dbReference type="InterPro" id="IPR042230">
    <property type="entry name" value="CusF_sf"/>
</dbReference>
<reference evidence="2 3" key="1">
    <citation type="submission" date="2019-11" db="EMBL/GenBank/DDBJ databases">
        <title>Whole-genome sequence of the anaerobic purple sulfur bacterium Allochromatium palmeri DSM 15591.</title>
        <authorList>
            <person name="Kyndt J.A."/>
            <person name="Meyer T.E."/>
        </authorList>
    </citation>
    <scope>NUCLEOTIDE SEQUENCE [LARGE SCALE GENOMIC DNA]</scope>
    <source>
        <strain evidence="2 3">DSM 15591</strain>
    </source>
</reference>
<evidence type="ECO:0000256" key="1">
    <source>
        <dbReference type="SAM" id="MobiDB-lite"/>
    </source>
</evidence>
<dbReference type="EMBL" id="WNKT01000014">
    <property type="protein sequence ID" value="MTW21162.1"/>
    <property type="molecule type" value="Genomic_DNA"/>
</dbReference>
<proteinExistence type="predicted"/>
<accession>A0A6N8EA65</accession>
<dbReference type="Gene3D" id="2.40.50.320">
    <property type="entry name" value="Copper binding periplasmic protein CusF"/>
    <property type="match status" value="1"/>
</dbReference>
<dbReference type="OrthoDB" id="5771277at2"/>
<gene>
    <name evidence="2" type="ORF">GJ668_08630</name>
</gene>
<sequence>MVLSVSPAIAADPASHGEAMMDHSSMSDHAGMHGQASMAASGQGLINSVDPSQGVVNITHEPMPALNWPEMTMDLPVVEGVDLESIQAGDAVRFRVELGADQVYRITEIETMP</sequence>
<feature type="region of interest" description="Disordered" evidence="1">
    <location>
        <begin position="14"/>
        <end position="46"/>
    </location>
</feature>
<keyword evidence="3" id="KW-1185">Reference proteome</keyword>